<feature type="transmembrane region" description="Helical" evidence="1">
    <location>
        <begin position="218"/>
        <end position="237"/>
    </location>
</feature>
<dbReference type="GO" id="GO:0016020">
    <property type="term" value="C:membrane"/>
    <property type="evidence" value="ECO:0007669"/>
    <property type="project" value="InterPro"/>
</dbReference>
<keyword evidence="3" id="KW-1185">Reference proteome</keyword>
<dbReference type="Proteomes" id="UP000494106">
    <property type="component" value="Unassembled WGS sequence"/>
</dbReference>
<keyword evidence="1" id="KW-0812">Transmembrane</keyword>
<evidence type="ECO:0008006" key="4">
    <source>
        <dbReference type="Google" id="ProtNLM"/>
    </source>
</evidence>
<dbReference type="EMBL" id="CADEBC010000426">
    <property type="protein sequence ID" value="CAB3230047.1"/>
    <property type="molecule type" value="Genomic_DNA"/>
</dbReference>
<reference evidence="2 3" key="1">
    <citation type="submission" date="2020-04" db="EMBL/GenBank/DDBJ databases">
        <authorList>
            <person name="Wallbank WR R."/>
            <person name="Pardo Diaz C."/>
            <person name="Kozak K."/>
            <person name="Martin S."/>
            <person name="Jiggins C."/>
            <person name="Moest M."/>
            <person name="Warren A I."/>
            <person name="Byers J.R.P. K."/>
            <person name="Montejo-Kovacevich G."/>
            <person name="Yen C E."/>
        </authorList>
    </citation>
    <scope>NUCLEOTIDE SEQUENCE [LARGE SCALE GENOMIC DNA]</scope>
</reference>
<keyword evidence="1" id="KW-1133">Transmembrane helix</keyword>
<sequence>MNSVVRILLPLFSGNAKEIFFKGYISVEDNHIITIYVTKFGETNELLMAKEKDIEHTLYGYMGHNVHKKLTHKFQNFLVIEQNSTFHIKGLIINGKKFRNTNNCITVLYDYDNIKDSQAICISKNDYLAKLIDLIQDKHEDFFANNCKKESYSSPWYGSSMLLQHVFNYWRLIEWLISTLKRDKKVSIKQGNLILAILMDLALGYIALQLLPKNKVDISSALMGVLERLINLLYSLLKWLMGAPVGLKLNNAFNKMLGKYFLYHVQLWWLFLDVSGERLDIILHIYNYIGYLGFTFQTAIVSDLICIATFHSYCIYVYAARLFNIQISGLIALLRLFVGRKYNPLRGGIDSCEYTNQELFVGTVAFTILLLLLPTTALYYIVFTAFRVISLVIQYALSKLIYIVQTSPLFVVFLRLTHSSKVKGNILMEVVIEEENTPLVLRIKLFYKSIPELVNLFKPPVDVPKQVEWTDLLSNVLKWREAIRQIQVPWNFRPIYQTSLTVWAVIELYSSGSMFGLGLPPFKDLPVLKWE</sequence>
<dbReference type="AlphaFoldDB" id="A0A8S0ZE06"/>
<organism evidence="2 3">
    <name type="scientific">Arctia plantaginis</name>
    <name type="common">Wood tiger moth</name>
    <name type="synonym">Phalaena plantaginis</name>
    <dbReference type="NCBI Taxonomy" id="874455"/>
    <lineage>
        <taxon>Eukaryota</taxon>
        <taxon>Metazoa</taxon>
        <taxon>Ecdysozoa</taxon>
        <taxon>Arthropoda</taxon>
        <taxon>Hexapoda</taxon>
        <taxon>Insecta</taxon>
        <taxon>Pterygota</taxon>
        <taxon>Neoptera</taxon>
        <taxon>Endopterygota</taxon>
        <taxon>Lepidoptera</taxon>
        <taxon>Glossata</taxon>
        <taxon>Ditrysia</taxon>
        <taxon>Noctuoidea</taxon>
        <taxon>Erebidae</taxon>
        <taxon>Arctiinae</taxon>
        <taxon>Arctia</taxon>
    </lineage>
</organism>
<dbReference type="InterPro" id="IPR007720">
    <property type="entry name" value="PigQ/GPI1"/>
</dbReference>
<feature type="transmembrane region" description="Helical" evidence="1">
    <location>
        <begin position="316"/>
        <end position="338"/>
    </location>
</feature>
<dbReference type="GO" id="GO:0006506">
    <property type="term" value="P:GPI anchor biosynthetic process"/>
    <property type="evidence" value="ECO:0007669"/>
    <property type="project" value="InterPro"/>
</dbReference>
<dbReference type="OrthoDB" id="70250at2759"/>
<dbReference type="PANTHER" id="PTHR21329:SF3">
    <property type="entry name" value="PHOSPHATIDYLINOSITOL N-ACETYLGLUCOSAMINYLTRANSFERASE SUBUNIT Q"/>
    <property type="match status" value="1"/>
</dbReference>
<feature type="transmembrane region" description="Helical" evidence="1">
    <location>
        <begin position="388"/>
        <end position="414"/>
    </location>
</feature>
<keyword evidence="1" id="KW-0472">Membrane</keyword>
<name>A0A8S0ZE06_ARCPL</name>
<evidence type="ECO:0000313" key="3">
    <source>
        <dbReference type="Proteomes" id="UP000494106"/>
    </source>
</evidence>
<dbReference type="Pfam" id="PF05024">
    <property type="entry name" value="Gpi1"/>
    <property type="match status" value="1"/>
</dbReference>
<feature type="transmembrane region" description="Helical" evidence="1">
    <location>
        <begin position="193"/>
        <end position="211"/>
    </location>
</feature>
<comment type="caution">
    <text evidence="2">The sequence shown here is derived from an EMBL/GenBank/DDBJ whole genome shotgun (WGS) entry which is preliminary data.</text>
</comment>
<dbReference type="GO" id="GO:0005783">
    <property type="term" value="C:endoplasmic reticulum"/>
    <property type="evidence" value="ECO:0007669"/>
    <property type="project" value="TreeGrafter"/>
</dbReference>
<proteinExistence type="predicted"/>
<dbReference type="PANTHER" id="PTHR21329">
    <property type="entry name" value="PHOSPHATIDYLINOSITOL N-ACETYLGLUCOSAMINYLTRANSFERASE SUBUNIT Q-RELATED"/>
    <property type="match status" value="1"/>
</dbReference>
<accession>A0A8S0ZE06</accession>
<gene>
    <name evidence="2" type="ORF">APLA_LOCUS4105</name>
</gene>
<protein>
    <recommendedName>
        <fullName evidence="4">Phosphatidylinositol N-acetylglucosaminyltransferase subunit Q</fullName>
    </recommendedName>
</protein>
<feature type="transmembrane region" description="Helical" evidence="1">
    <location>
        <begin position="359"/>
        <end position="382"/>
    </location>
</feature>
<evidence type="ECO:0000256" key="1">
    <source>
        <dbReference type="SAM" id="Phobius"/>
    </source>
</evidence>
<evidence type="ECO:0000313" key="2">
    <source>
        <dbReference type="EMBL" id="CAB3230047.1"/>
    </source>
</evidence>
<feature type="transmembrane region" description="Helical" evidence="1">
    <location>
        <begin position="288"/>
        <end position="310"/>
    </location>
</feature>